<dbReference type="AlphaFoldDB" id="A0A067PTV0"/>
<dbReference type="InterPro" id="IPR001245">
    <property type="entry name" value="Ser-Thr/Tyr_kinase_cat_dom"/>
</dbReference>
<evidence type="ECO:0000313" key="3">
    <source>
        <dbReference type="Proteomes" id="UP000027265"/>
    </source>
</evidence>
<dbReference type="InterPro" id="IPR011009">
    <property type="entry name" value="Kinase-like_dom_sf"/>
</dbReference>
<name>A0A067PTV0_9AGAM</name>
<dbReference type="Pfam" id="PF07714">
    <property type="entry name" value="PK_Tyr_Ser-Thr"/>
    <property type="match status" value="1"/>
</dbReference>
<dbReference type="InterPro" id="IPR000719">
    <property type="entry name" value="Prot_kinase_dom"/>
</dbReference>
<dbReference type="HOGENOM" id="CLU_000288_7_18_1"/>
<keyword evidence="3" id="KW-1185">Reference proteome</keyword>
<gene>
    <name evidence="2" type="ORF">JAAARDRAFT_177309</name>
</gene>
<organism evidence="2 3">
    <name type="scientific">Jaapia argillacea MUCL 33604</name>
    <dbReference type="NCBI Taxonomy" id="933084"/>
    <lineage>
        <taxon>Eukaryota</taxon>
        <taxon>Fungi</taxon>
        <taxon>Dikarya</taxon>
        <taxon>Basidiomycota</taxon>
        <taxon>Agaricomycotina</taxon>
        <taxon>Agaricomycetes</taxon>
        <taxon>Agaricomycetidae</taxon>
        <taxon>Jaapiales</taxon>
        <taxon>Jaapiaceae</taxon>
        <taxon>Jaapia</taxon>
    </lineage>
</organism>
<protein>
    <recommendedName>
        <fullName evidence="1">Protein kinase domain-containing protein</fullName>
    </recommendedName>
</protein>
<evidence type="ECO:0000259" key="1">
    <source>
        <dbReference type="PROSITE" id="PS50011"/>
    </source>
</evidence>
<evidence type="ECO:0000313" key="2">
    <source>
        <dbReference type="EMBL" id="KDQ58159.1"/>
    </source>
</evidence>
<dbReference type="PANTHER" id="PTHR44329:SF261">
    <property type="entry name" value="ZINC FINGER CONTAINING PROTEIN KINASE-RELATED"/>
    <property type="match status" value="1"/>
</dbReference>
<dbReference type="PANTHER" id="PTHR44329">
    <property type="entry name" value="SERINE/THREONINE-PROTEIN KINASE TNNI3K-RELATED"/>
    <property type="match status" value="1"/>
</dbReference>
<dbReference type="PIRSF" id="PIRSF000654">
    <property type="entry name" value="Integrin-linked_kinase"/>
    <property type="match status" value="1"/>
</dbReference>
<dbReference type="SUPFAM" id="SSF56112">
    <property type="entry name" value="Protein kinase-like (PK-like)"/>
    <property type="match status" value="1"/>
</dbReference>
<dbReference type="GO" id="GO:0004674">
    <property type="term" value="F:protein serine/threonine kinase activity"/>
    <property type="evidence" value="ECO:0007669"/>
    <property type="project" value="TreeGrafter"/>
</dbReference>
<accession>A0A067PTV0</accession>
<dbReference type="STRING" id="933084.A0A067PTV0"/>
<dbReference type="PRINTS" id="PR00109">
    <property type="entry name" value="TYRKINASE"/>
</dbReference>
<dbReference type="EMBL" id="KL197718">
    <property type="protein sequence ID" value="KDQ58159.1"/>
    <property type="molecule type" value="Genomic_DNA"/>
</dbReference>
<sequence length="261" mass="29449">MEMAVAIKVFRGVHIYPQELQKMTQMMNREAHLWSSLEHPNIVPFLGTAIVPDTLPCPAIVSKHCASGPIMGYLACHPEVNRYEMVRDIAKGLAYLHERDAIHGDLKPHNILIDGGVARLCDIGRSRVIGHRGYTTEFSATYRYLAPEILEPGHNAEVAQALTKEGDVYSFATTALEVITGKAPYFYKKEEFRVITIVVKGDRPIREEYPPIPDTWWDMMSHCWVQNPQDRPLMTGVVDTLSKSKIASILFPMPQIRTHGL</sequence>
<feature type="domain" description="Protein kinase" evidence="1">
    <location>
        <begin position="1"/>
        <end position="251"/>
    </location>
</feature>
<dbReference type="PROSITE" id="PS50011">
    <property type="entry name" value="PROTEIN_KINASE_DOM"/>
    <property type="match status" value="1"/>
</dbReference>
<dbReference type="SMART" id="SM00220">
    <property type="entry name" value="S_TKc"/>
    <property type="match status" value="1"/>
</dbReference>
<dbReference type="InterPro" id="IPR051681">
    <property type="entry name" value="Ser/Thr_Kinases-Pseudokinases"/>
</dbReference>
<dbReference type="Gene3D" id="1.10.510.10">
    <property type="entry name" value="Transferase(Phosphotransferase) domain 1"/>
    <property type="match status" value="1"/>
</dbReference>
<proteinExistence type="predicted"/>
<dbReference type="OrthoDB" id="5966500at2759"/>
<dbReference type="Proteomes" id="UP000027265">
    <property type="component" value="Unassembled WGS sequence"/>
</dbReference>
<dbReference type="GO" id="GO:0005524">
    <property type="term" value="F:ATP binding"/>
    <property type="evidence" value="ECO:0007669"/>
    <property type="project" value="InterPro"/>
</dbReference>
<dbReference type="InParanoid" id="A0A067PTV0"/>
<reference evidence="3" key="1">
    <citation type="journal article" date="2014" name="Proc. Natl. Acad. Sci. U.S.A.">
        <title>Extensive sampling of basidiomycete genomes demonstrates inadequacy of the white-rot/brown-rot paradigm for wood decay fungi.</title>
        <authorList>
            <person name="Riley R."/>
            <person name="Salamov A.A."/>
            <person name="Brown D.W."/>
            <person name="Nagy L.G."/>
            <person name="Floudas D."/>
            <person name="Held B.W."/>
            <person name="Levasseur A."/>
            <person name="Lombard V."/>
            <person name="Morin E."/>
            <person name="Otillar R."/>
            <person name="Lindquist E.A."/>
            <person name="Sun H."/>
            <person name="LaButti K.M."/>
            <person name="Schmutz J."/>
            <person name="Jabbour D."/>
            <person name="Luo H."/>
            <person name="Baker S.E."/>
            <person name="Pisabarro A.G."/>
            <person name="Walton J.D."/>
            <person name="Blanchette R.A."/>
            <person name="Henrissat B."/>
            <person name="Martin F."/>
            <person name="Cullen D."/>
            <person name="Hibbett D.S."/>
            <person name="Grigoriev I.V."/>
        </authorList>
    </citation>
    <scope>NUCLEOTIDE SEQUENCE [LARGE SCALE GENOMIC DNA]</scope>
    <source>
        <strain evidence="3">MUCL 33604</strain>
    </source>
</reference>